<dbReference type="AlphaFoldDB" id="A0AAV7MA10"/>
<gene>
    <name evidence="2" type="ORF">NDU88_004709</name>
</gene>
<evidence type="ECO:0000313" key="2">
    <source>
        <dbReference type="EMBL" id="KAJ1099610.1"/>
    </source>
</evidence>
<keyword evidence="3" id="KW-1185">Reference proteome</keyword>
<feature type="compositionally biased region" description="Polar residues" evidence="1">
    <location>
        <begin position="74"/>
        <end position="83"/>
    </location>
</feature>
<evidence type="ECO:0000256" key="1">
    <source>
        <dbReference type="SAM" id="MobiDB-lite"/>
    </source>
</evidence>
<proteinExistence type="predicted"/>
<reference evidence="2" key="1">
    <citation type="journal article" date="2022" name="bioRxiv">
        <title>Sequencing and chromosome-scale assembly of the giantPleurodeles waltlgenome.</title>
        <authorList>
            <person name="Brown T."/>
            <person name="Elewa A."/>
            <person name="Iarovenko S."/>
            <person name="Subramanian E."/>
            <person name="Araus A.J."/>
            <person name="Petzold A."/>
            <person name="Susuki M."/>
            <person name="Suzuki K.-i.T."/>
            <person name="Hayashi T."/>
            <person name="Toyoda A."/>
            <person name="Oliveira C."/>
            <person name="Osipova E."/>
            <person name="Leigh N.D."/>
            <person name="Simon A."/>
            <person name="Yun M.H."/>
        </authorList>
    </citation>
    <scope>NUCLEOTIDE SEQUENCE</scope>
    <source>
        <strain evidence="2">20211129_DDA</strain>
        <tissue evidence="2">Liver</tissue>
    </source>
</reference>
<organism evidence="2 3">
    <name type="scientific">Pleurodeles waltl</name>
    <name type="common">Iberian ribbed newt</name>
    <dbReference type="NCBI Taxonomy" id="8319"/>
    <lineage>
        <taxon>Eukaryota</taxon>
        <taxon>Metazoa</taxon>
        <taxon>Chordata</taxon>
        <taxon>Craniata</taxon>
        <taxon>Vertebrata</taxon>
        <taxon>Euteleostomi</taxon>
        <taxon>Amphibia</taxon>
        <taxon>Batrachia</taxon>
        <taxon>Caudata</taxon>
        <taxon>Salamandroidea</taxon>
        <taxon>Salamandridae</taxon>
        <taxon>Pleurodelinae</taxon>
        <taxon>Pleurodeles</taxon>
    </lineage>
</organism>
<name>A0AAV7MA10_PLEWA</name>
<dbReference type="EMBL" id="JANPWB010000014">
    <property type="protein sequence ID" value="KAJ1099610.1"/>
    <property type="molecule type" value="Genomic_DNA"/>
</dbReference>
<evidence type="ECO:0000313" key="3">
    <source>
        <dbReference type="Proteomes" id="UP001066276"/>
    </source>
</evidence>
<protein>
    <submittedName>
        <fullName evidence="2">Uncharacterized protein</fullName>
    </submittedName>
</protein>
<feature type="region of interest" description="Disordered" evidence="1">
    <location>
        <begin position="68"/>
        <end position="95"/>
    </location>
</feature>
<sequence>MVVLISLLQKRRSKEDFVYVNNQLGLCLGSDPTQTQREPVIGHALVAIPARVHADVVGSRAVTYARERFHPASSPRTASSVSKGNKDTRRKKHLRINTQADYESWEKKEVKKAHQVIPARKWTIRGLGEM</sequence>
<dbReference type="Proteomes" id="UP001066276">
    <property type="component" value="Chromosome 10"/>
</dbReference>
<accession>A0AAV7MA10</accession>
<comment type="caution">
    <text evidence="2">The sequence shown here is derived from an EMBL/GenBank/DDBJ whole genome shotgun (WGS) entry which is preliminary data.</text>
</comment>